<keyword evidence="8" id="KW-1185">Reference proteome</keyword>
<dbReference type="OrthoDB" id="9806939at2"/>
<reference evidence="8" key="1">
    <citation type="submission" date="2017-02" db="EMBL/GenBank/DDBJ databases">
        <authorList>
            <person name="Daims H."/>
        </authorList>
    </citation>
    <scope>NUCLEOTIDE SEQUENCE [LARGE SCALE GENOMIC DNA]</scope>
</reference>
<dbReference type="InterPro" id="IPR058792">
    <property type="entry name" value="Beta-barrel_RND_2"/>
</dbReference>
<dbReference type="Gene3D" id="2.40.50.100">
    <property type="match status" value="1"/>
</dbReference>
<evidence type="ECO:0000313" key="7">
    <source>
        <dbReference type="EMBL" id="SJM94661.1"/>
    </source>
</evidence>
<dbReference type="InterPro" id="IPR058625">
    <property type="entry name" value="MdtA-like_BSH"/>
</dbReference>
<keyword evidence="2" id="KW-0175">Coiled coil</keyword>
<dbReference type="Gene3D" id="1.10.287.470">
    <property type="entry name" value="Helix hairpin bin"/>
    <property type="match status" value="1"/>
</dbReference>
<dbReference type="GO" id="GO:1990281">
    <property type="term" value="C:efflux pump complex"/>
    <property type="evidence" value="ECO:0007669"/>
    <property type="project" value="TreeGrafter"/>
</dbReference>
<sequence>MAKCNKFHLFKPLVCLFLFVSLLMGCSRQDQKVKLPPRPVKVFRVGNSSVGAVTSYAGEVRARFETTLSFRVTGKILARPVEIGDRVHKGQLLAKLDTSDFRLSVESIKAQLKSAIADRDFSKDDLTRYRELLDQKVISNPDFDRHQTTYTNAQERVAALEAQVKQTANQLHYTELSADREGVITALEVEKGQVIAAGQAIVKLAELDEKEIHFDLPEQRISEIKNHQIVAITLLSDNERKFTAKIREISASADPASRTYRAKATMLDGQGEAHLGMTATVWVASDNAERIAVPLSAVFTSQAQPKQQQVWLIDEATSTVKAVPVQLESALPGELVSIEGLQAGQLIVSAGVQRLKESQTVRLSESLPLALKNQGIDSSGKQP</sequence>
<dbReference type="InterPro" id="IPR058624">
    <property type="entry name" value="MdtA-like_HH"/>
</dbReference>
<dbReference type="GO" id="GO:0015562">
    <property type="term" value="F:efflux transmembrane transporter activity"/>
    <property type="evidence" value="ECO:0007669"/>
    <property type="project" value="TreeGrafter"/>
</dbReference>
<feature type="domain" description="CusB-like beta-barrel" evidence="6">
    <location>
        <begin position="213"/>
        <end position="285"/>
    </location>
</feature>
<gene>
    <name evidence="7" type="ORF">CRENPOLYSF1_570016</name>
</gene>
<evidence type="ECO:0000259" key="4">
    <source>
        <dbReference type="Pfam" id="PF25876"/>
    </source>
</evidence>
<evidence type="ECO:0000259" key="5">
    <source>
        <dbReference type="Pfam" id="PF25917"/>
    </source>
</evidence>
<dbReference type="Gene3D" id="2.40.420.20">
    <property type="match status" value="1"/>
</dbReference>
<evidence type="ECO:0000256" key="1">
    <source>
        <dbReference type="ARBA" id="ARBA00009477"/>
    </source>
</evidence>
<dbReference type="Pfam" id="PF25876">
    <property type="entry name" value="HH_MFP_RND"/>
    <property type="match status" value="1"/>
</dbReference>
<feature type="chain" id="PRO_5012367969" evidence="3">
    <location>
        <begin position="27"/>
        <end position="383"/>
    </location>
</feature>
<feature type="domain" description="Multidrug resistance protein MdtA-like barrel-sandwich hybrid" evidence="5">
    <location>
        <begin position="69"/>
        <end position="200"/>
    </location>
</feature>
<comment type="similarity">
    <text evidence="1">Belongs to the membrane fusion protein (MFP) (TC 8.A.1) family.</text>
</comment>
<dbReference type="EMBL" id="FUKI01000134">
    <property type="protein sequence ID" value="SJM94661.1"/>
    <property type="molecule type" value="Genomic_DNA"/>
</dbReference>
<evidence type="ECO:0000256" key="3">
    <source>
        <dbReference type="SAM" id="SignalP"/>
    </source>
</evidence>
<dbReference type="SUPFAM" id="SSF111369">
    <property type="entry name" value="HlyD-like secretion proteins"/>
    <property type="match status" value="1"/>
</dbReference>
<feature type="domain" description="Multidrug resistance protein MdtA-like alpha-helical hairpin" evidence="4">
    <location>
        <begin position="106"/>
        <end position="174"/>
    </location>
</feature>
<name>A0A1R4HF56_9GAMM</name>
<dbReference type="Pfam" id="PF25954">
    <property type="entry name" value="Beta-barrel_RND_2"/>
    <property type="match status" value="1"/>
</dbReference>
<dbReference type="AlphaFoldDB" id="A0A1R4HF56"/>
<organism evidence="7 8">
    <name type="scientific">Crenothrix polyspora</name>
    <dbReference type="NCBI Taxonomy" id="360316"/>
    <lineage>
        <taxon>Bacteria</taxon>
        <taxon>Pseudomonadati</taxon>
        <taxon>Pseudomonadota</taxon>
        <taxon>Gammaproteobacteria</taxon>
        <taxon>Methylococcales</taxon>
        <taxon>Crenotrichaceae</taxon>
        <taxon>Crenothrix</taxon>
    </lineage>
</organism>
<dbReference type="Proteomes" id="UP000195667">
    <property type="component" value="Unassembled WGS sequence"/>
</dbReference>
<dbReference type="PANTHER" id="PTHR30469:SF15">
    <property type="entry name" value="HLYD FAMILY OF SECRETION PROTEINS"/>
    <property type="match status" value="1"/>
</dbReference>
<evidence type="ECO:0000256" key="2">
    <source>
        <dbReference type="SAM" id="Coils"/>
    </source>
</evidence>
<dbReference type="NCBIfam" id="TIGR01730">
    <property type="entry name" value="RND_mfp"/>
    <property type="match status" value="1"/>
</dbReference>
<evidence type="ECO:0000259" key="6">
    <source>
        <dbReference type="Pfam" id="PF25954"/>
    </source>
</evidence>
<dbReference type="Gene3D" id="2.40.30.170">
    <property type="match status" value="1"/>
</dbReference>
<keyword evidence="3" id="KW-0732">Signal</keyword>
<dbReference type="PROSITE" id="PS51257">
    <property type="entry name" value="PROKAR_LIPOPROTEIN"/>
    <property type="match status" value="1"/>
</dbReference>
<feature type="coiled-coil region" evidence="2">
    <location>
        <begin position="143"/>
        <end position="170"/>
    </location>
</feature>
<dbReference type="RefSeq" id="WP_087144422.1">
    <property type="nucleotide sequence ID" value="NZ_FUKI01000134.1"/>
</dbReference>
<dbReference type="Pfam" id="PF25917">
    <property type="entry name" value="BSH_RND"/>
    <property type="match status" value="1"/>
</dbReference>
<feature type="signal peptide" evidence="3">
    <location>
        <begin position="1"/>
        <end position="26"/>
    </location>
</feature>
<evidence type="ECO:0000313" key="8">
    <source>
        <dbReference type="Proteomes" id="UP000195667"/>
    </source>
</evidence>
<accession>A0A1R4HF56</accession>
<dbReference type="PANTHER" id="PTHR30469">
    <property type="entry name" value="MULTIDRUG RESISTANCE PROTEIN MDTA"/>
    <property type="match status" value="1"/>
</dbReference>
<proteinExistence type="inferred from homology"/>
<dbReference type="InterPro" id="IPR006143">
    <property type="entry name" value="RND_pump_MFP"/>
</dbReference>
<protein>
    <submittedName>
        <fullName evidence="7">Efflux transporter, RND family, MFP subunit</fullName>
    </submittedName>
</protein>